<feature type="transmembrane region" description="Helical" evidence="7">
    <location>
        <begin position="67"/>
        <end position="86"/>
    </location>
</feature>
<comment type="similarity">
    <text evidence="7">Belongs to the binding-protein-dependent transport system permease family.</text>
</comment>
<dbReference type="SUPFAM" id="SSF161098">
    <property type="entry name" value="MetI-like"/>
    <property type="match status" value="1"/>
</dbReference>
<name>A0A7Y0L177_9FIRM</name>
<evidence type="ECO:0000256" key="3">
    <source>
        <dbReference type="ARBA" id="ARBA00022475"/>
    </source>
</evidence>
<feature type="domain" description="ABC transmembrane type-1" evidence="8">
    <location>
        <begin position="86"/>
        <end position="291"/>
    </location>
</feature>
<dbReference type="AlphaFoldDB" id="A0A7Y0L177"/>
<evidence type="ECO:0000256" key="4">
    <source>
        <dbReference type="ARBA" id="ARBA00022692"/>
    </source>
</evidence>
<dbReference type="InterPro" id="IPR045621">
    <property type="entry name" value="BPD_transp_1_N"/>
</dbReference>
<organism evidence="9 10">
    <name type="scientific">Sulfobacillus harzensis</name>
    <dbReference type="NCBI Taxonomy" id="2729629"/>
    <lineage>
        <taxon>Bacteria</taxon>
        <taxon>Bacillati</taxon>
        <taxon>Bacillota</taxon>
        <taxon>Clostridia</taxon>
        <taxon>Eubacteriales</taxon>
        <taxon>Clostridiales Family XVII. Incertae Sedis</taxon>
        <taxon>Sulfobacillus</taxon>
    </lineage>
</organism>
<dbReference type="GO" id="GO:0005886">
    <property type="term" value="C:plasma membrane"/>
    <property type="evidence" value="ECO:0007669"/>
    <property type="project" value="UniProtKB-SubCell"/>
</dbReference>
<evidence type="ECO:0000256" key="7">
    <source>
        <dbReference type="RuleBase" id="RU363032"/>
    </source>
</evidence>
<evidence type="ECO:0000256" key="1">
    <source>
        <dbReference type="ARBA" id="ARBA00004651"/>
    </source>
</evidence>
<evidence type="ECO:0000256" key="5">
    <source>
        <dbReference type="ARBA" id="ARBA00022989"/>
    </source>
</evidence>
<dbReference type="GO" id="GO:0071916">
    <property type="term" value="F:dipeptide transmembrane transporter activity"/>
    <property type="evidence" value="ECO:0007669"/>
    <property type="project" value="TreeGrafter"/>
</dbReference>
<dbReference type="Pfam" id="PF00528">
    <property type="entry name" value="BPD_transp_1"/>
    <property type="match status" value="1"/>
</dbReference>
<dbReference type="RefSeq" id="WP_169095619.1">
    <property type="nucleotide sequence ID" value="NZ_JABBVZ010000001.1"/>
</dbReference>
<dbReference type="PANTHER" id="PTHR43163:SF6">
    <property type="entry name" value="DIPEPTIDE TRANSPORT SYSTEM PERMEASE PROTEIN DPPB-RELATED"/>
    <property type="match status" value="1"/>
</dbReference>
<evidence type="ECO:0000259" key="8">
    <source>
        <dbReference type="PROSITE" id="PS50928"/>
    </source>
</evidence>
<keyword evidence="3" id="KW-1003">Cell membrane</keyword>
<evidence type="ECO:0000313" key="9">
    <source>
        <dbReference type="EMBL" id="NMP20861.1"/>
    </source>
</evidence>
<sequence>MIPFLARRLGQDILALFGIAVIIFFLLHIDTASPARAILGKTWTPAKGAALNARLGLNHPVPVQFMLWMKGLLSVGGVGSIITRALPPTLEILGLGMLIGAVFSVLLALAQTRHAGTLFDGAVSALVGILSAIPSFFLGFVLLFVFSVQIILFPASGLAPPHASLANWAWHEVLPVVTLALSVIGPWSRQLRSSAAELLHEEFIRTARAKGVPERRVVSRHVVRKALLPFITQLGLSFPTMINTIIAVEVIYGIPGAGTALLGALNGFFFAQATTVALVLAAVTITGSLLADLAYTLVDPRIQYR</sequence>
<feature type="transmembrane region" description="Helical" evidence="7">
    <location>
        <begin position="92"/>
        <end position="110"/>
    </location>
</feature>
<protein>
    <submittedName>
        <fullName evidence="9">ABC transporter permease</fullName>
    </submittedName>
</protein>
<feature type="transmembrane region" description="Helical" evidence="7">
    <location>
        <begin position="122"/>
        <end position="148"/>
    </location>
</feature>
<dbReference type="PROSITE" id="PS50928">
    <property type="entry name" value="ABC_TM1"/>
    <property type="match status" value="1"/>
</dbReference>
<keyword evidence="5 7" id="KW-1133">Transmembrane helix</keyword>
<dbReference type="EMBL" id="JABBVZ010000001">
    <property type="protein sequence ID" value="NMP20861.1"/>
    <property type="molecule type" value="Genomic_DNA"/>
</dbReference>
<evidence type="ECO:0000256" key="6">
    <source>
        <dbReference type="ARBA" id="ARBA00023136"/>
    </source>
</evidence>
<dbReference type="Proteomes" id="UP000533476">
    <property type="component" value="Unassembled WGS sequence"/>
</dbReference>
<reference evidence="9 10" key="1">
    <citation type="submission" date="2020-04" db="EMBL/GenBank/DDBJ databases">
        <authorList>
            <person name="Zhang R."/>
            <person name="Schippers A."/>
        </authorList>
    </citation>
    <scope>NUCLEOTIDE SEQUENCE [LARGE SCALE GENOMIC DNA]</scope>
    <source>
        <strain evidence="9 10">DSM 109850</strain>
    </source>
</reference>
<evidence type="ECO:0000256" key="2">
    <source>
        <dbReference type="ARBA" id="ARBA00022448"/>
    </source>
</evidence>
<feature type="transmembrane region" description="Helical" evidence="7">
    <location>
        <begin position="226"/>
        <end position="248"/>
    </location>
</feature>
<dbReference type="Pfam" id="PF19300">
    <property type="entry name" value="BPD_transp_1_N"/>
    <property type="match status" value="1"/>
</dbReference>
<feature type="transmembrane region" description="Helical" evidence="7">
    <location>
        <begin position="13"/>
        <end position="29"/>
    </location>
</feature>
<accession>A0A7Y0L177</accession>
<dbReference type="Gene3D" id="1.10.3720.10">
    <property type="entry name" value="MetI-like"/>
    <property type="match status" value="1"/>
</dbReference>
<comment type="caution">
    <text evidence="9">The sequence shown here is derived from an EMBL/GenBank/DDBJ whole genome shotgun (WGS) entry which is preliminary data.</text>
</comment>
<feature type="transmembrane region" description="Helical" evidence="7">
    <location>
        <begin position="268"/>
        <end position="295"/>
    </location>
</feature>
<keyword evidence="6 7" id="KW-0472">Membrane</keyword>
<keyword evidence="2 7" id="KW-0813">Transport</keyword>
<evidence type="ECO:0000313" key="10">
    <source>
        <dbReference type="Proteomes" id="UP000533476"/>
    </source>
</evidence>
<dbReference type="CDD" id="cd06261">
    <property type="entry name" value="TM_PBP2"/>
    <property type="match status" value="1"/>
</dbReference>
<dbReference type="InterPro" id="IPR000515">
    <property type="entry name" value="MetI-like"/>
</dbReference>
<keyword evidence="10" id="KW-1185">Reference proteome</keyword>
<comment type="subcellular location">
    <subcellularLocation>
        <location evidence="1 7">Cell membrane</location>
        <topology evidence="1 7">Multi-pass membrane protein</topology>
    </subcellularLocation>
</comment>
<dbReference type="PANTHER" id="PTHR43163">
    <property type="entry name" value="DIPEPTIDE TRANSPORT SYSTEM PERMEASE PROTEIN DPPB-RELATED"/>
    <property type="match status" value="1"/>
</dbReference>
<gene>
    <name evidence="9" type="ORF">HIJ39_00615</name>
</gene>
<proteinExistence type="inferred from homology"/>
<dbReference type="InterPro" id="IPR035906">
    <property type="entry name" value="MetI-like_sf"/>
</dbReference>
<keyword evidence="4 7" id="KW-0812">Transmembrane</keyword>